<reference evidence="5 6" key="1">
    <citation type="submission" date="2024-04" db="EMBL/GenBank/DDBJ databases">
        <authorList>
            <person name="Waldvogel A.-M."/>
            <person name="Schoenle A."/>
        </authorList>
    </citation>
    <scope>NUCLEOTIDE SEQUENCE [LARGE SCALE GENOMIC DNA]</scope>
</reference>
<organism evidence="5 6">
    <name type="scientific">Knipowitschia caucasica</name>
    <name type="common">Caucasian dwarf goby</name>
    <name type="synonym">Pomatoschistus caucasicus</name>
    <dbReference type="NCBI Taxonomy" id="637954"/>
    <lineage>
        <taxon>Eukaryota</taxon>
        <taxon>Metazoa</taxon>
        <taxon>Chordata</taxon>
        <taxon>Craniata</taxon>
        <taxon>Vertebrata</taxon>
        <taxon>Euteleostomi</taxon>
        <taxon>Actinopterygii</taxon>
        <taxon>Neopterygii</taxon>
        <taxon>Teleostei</taxon>
        <taxon>Neoteleostei</taxon>
        <taxon>Acanthomorphata</taxon>
        <taxon>Gobiaria</taxon>
        <taxon>Gobiiformes</taxon>
        <taxon>Gobioidei</taxon>
        <taxon>Gobiidae</taxon>
        <taxon>Gobiinae</taxon>
        <taxon>Knipowitschia</taxon>
    </lineage>
</organism>
<evidence type="ECO:0000313" key="6">
    <source>
        <dbReference type="Proteomes" id="UP001497482"/>
    </source>
</evidence>
<feature type="compositionally biased region" description="Polar residues" evidence="3">
    <location>
        <begin position="55"/>
        <end position="64"/>
    </location>
</feature>
<evidence type="ECO:0000313" key="5">
    <source>
        <dbReference type="EMBL" id="CAL1579256.1"/>
    </source>
</evidence>
<gene>
    <name evidence="5" type="ORF">KC01_LOCUS10333</name>
</gene>
<dbReference type="SUPFAM" id="SSF144292">
    <property type="entry name" value="occludin/ELL-like"/>
    <property type="match status" value="1"/>
</dbReference>
<accession>A0AAV2JNI5</accession>
<dbReference type="GO" id="GO:0008023">
    <property type="term" value="C:transcription elongation factor complex"/>
    <property type="evidence" value="ECO:0007669"/>
    <property type="project" value="TreeGrafter"/>
</dbReference>
<dbReference type="PANTHER" id="PTHR23288">
    <property type="entry name" value="OCCLUDIN AND RNA POLYMERASE II ELONGATION FACTOR ELL"/>
    <property type="match status" value="1"/>
</dbReference>
<feature type="domain" description="OCEL" evidence="4">
    <location>
        <begin position="133"/>
        <end position="241"/>
    </location>
</feature>
<sequence>MEDDVHIKKPGPTRGSRSTQQAPTLVLSETTEPELRLDYSQDQSTEILHRPHHCTSVSADSSGRLTRPHSSRSDLTHCTRPHRGPPPETPPEPPPEPPGSPRPPAAAAAAESQCETGYTTGDTGNEQTQDLSLQLLSQYSVILSEDQRRRYKRDFDSELCRYKSVCSEMDHISDQLHKLSRELDTLQPSSYKYQGVADEYNRLKDLKKTEDYQAKKKQCREMRQKLFHIKRLVKNYDQGMC</sequence>
<dbReference type="PANTHER" id="PTHR23288:SF38">
    <property type="entry name" value="OCCLUDIN"/>
    <property type="match status" value="1"/>
</dbReference>
<evidence type="ECO:0000259" key="4">
    <source>
        <dbReference type="PROSITE" id="PS51980"/>
    </source>
</evidence>
<evidence type="ECO:0000256" key="1">
    <source>
        <dbReference type="ARBA" id="ARBA00009171"/>
    </source>
</evidence>
<dbReference type="EMBL" id="OZ035836">
    <property type="protein sequence ID" value="CAL1579256.1"/>
    <property type="molecule type" value="Genomic_DNA"/>
</dbReference>
<feature type="compositionally biased region" description="Polar residues" evidence="3">
    <location>
        <begin position="113"/>
        <end position="126"/>
    </location>
</feature>
<dbReference type="Proteomes" id="UP001497482">
    <property type="component" value="Chromosome 14"/>
</dbReference>
<dbReference type="GO" id="GO:0032968">
    <property type="term" value="P:positive regulation of transcription elongation by RNA polymerase II"/>
    <property type="evidence" value="ECO:0007669"/>
    <property type="project" value="TreeGrafter"/>
</dbReference>
<dbReference type="GO" id="GO:0042795">
    <property type="term" value="P:snRNA transcription by RNA polymerase II"/>
    <property type="evidence" value="ECO:0007669"/>
    <property type="project" value="TreeGrafter"/>
</dbReference>
<dbReference type="InterPro" id="IPR010844">
    <property type="entry name" value="Occludin_ELL"/>
</dbReference>
<dbReference type="PROSITE" id="PS51980">
    <property type="entry name" value="OCEL"/>
    <property type="match status" value="1"/>
</dbReference>
<protein>
    <recommendedName>
        <fullName evidence="4">OCEL domain-containing protein</fullName>
    </recommendedName>
</protein>
<comment type="similarity">
    <text evidence="1 2">Belongs to the ELL/occludin family.</text>
</comment>
<dbReference type="GO" id="GO:0000987">
    <property type="term" value="F:cis-regulatory region sequence-specific DNA binding"/>
    <property type="evidence" value="ECO:0007669"/>
    <property type="project" value="TreeGrafter"/>
</dbReference>
<dbReference type="AlphaFoldDB" id="A0AAV2JNI5"/>
<dbReference type="Gene3D" id="6.10.140.340">
    <property type="match status" value="1"/>
</dbReference>
<proteinExistence type="inferred from homology"/>
<dbReference type="InterPro" id="IPR031176">
    <property type="entry name" value="ELL/occludin"/>
</dbReference>
<evidence type="ECO:0000256" key="2">
    <source>
        <dbReference type="PROSITE-ProRule" id="PRU01324"/>
    </source>
</evidence>
<name>A0AAV2JNI5_KNICA</name>
<feature type="compositionally biased region" description="Polar residues" evidence="3">
    <location>
        <begin position="15"/>
        <end position="30"/>
    </location>
</feature>
<dbReference type="Pfam" id="PF07303">
    <property type="entry name" value="Occludin_ELL"/>
    <property type="match status" value="1"/>
</dbReference>
<keyword evidence="6" id="KW-1185">Reference proteome</keyword>
<feature type="compositionally biased region" description="Pro residues" evidence="3">
    <location>
        <begin position="84"/>
        <end position="104"/>
    </location>
</feature>
<evidence type="ECO:0000256" key="3">
    <source>
        <dbReference type="SAM" id="MobiDB-lite"/>
    </source>
</evidence>
<feature type="region of interest" description="Disordered" evidence="3">
    <location>
        <begin position="1"/>
        <end position="126"/>
    </location>
</feature>